<evidence type="ECO:0000313" key="2">
    <source>
        <dbReference type="Proteomes" id="UP001595834"/>
    </source>
</evidence>
<dbReference type="Proteomes" id="UP001595834">
    <property type="component" value="Unassembled WGS sequence"/>
</dbReference>
<dbReference type="RefSeq" id="WP_344370348.1">
    <property type="nucleotide sequence ID" value="NZ_BAAASQ010000001.1"/>
</dbReference>
<proteinExistence type="predicted"/>
<accession>A0ABV9UET6</accession>
<gene>
    <name evidence="1" type="ORF">ACFPFX_04450</name>
</gene>
<organism evidence="1 2">
    <name type="scientific">Streptomyces mauvecolor</name>
    <dbReference type="NCBI Taxonomy" id="58345"/>
    <lineage>
        <taxon>Bacteria</taxon>
        <taxon>Bacillati</taxon>
        <taxon>Actinomycetota</taxon>
        <taxon>Actinomycetes</taxon>
        <taxon>Kitasatosporales</taxon>
        <taxon>Streptomycetaceae</taxon>
        <taxon>Streptomyces</taxon>
    </lineage>
</organism>
<reference evidence="2" key="1">
    <citation type="journal article" date="2019" name="Int. J. Syst. Evol. Microbiol.">
        <title>The Global Catalogue of Microorganisms (GCM) 10K type strain sequencing project: providing services to taxonomists for standard genome sequencing and annotation.</title>
        <authorList>
            <consortium name="The Broad Institute Genomics Platform"/>
            <consortium name="The Broad Institute Genome Sequencing Center for Infectious Disease"/>
            <person name="Wu L."/>
            <person name="Ma J."/>
        </authorList>
    </citation>
    <scope>NUCLEOTIDE SEQUENCE [LARGE SCALE GENOMIC DNA]</scope>
    <source>
        <strain evidence="2">CCM 7224</strain>
    </source>
</reference>
<dbReference type="EMBL" id="JBHSIZ010000005">
    <property type="protein sequence ID" value="MFC4955544.1"/>
    <property type="molecule type" value="Genomic_DNA"/>
</dbReference>
<keyword evidence="2" id="KW-1185">Reference proteome</keyword>
<protein>
    <submittedName>
        <fullName evidence="1">Uncharacterized protein</fullName>
    </submittedName>
</protein>
<name>A0ABV9UET6_9ACTN</name>
<evidence type="ECO:0000313" key="1">
    <source>
        <dbReference type="EMBL" id="MFC4955544.1"/>
    </source>
</evidence>
<sequence>MKNYKLVWREQGSQMVRTSVVSYSLGAAEGAQRRLQAERAVVRIVEVPFGEDVPAAVLKDMHADGAPAAA</sequence>
<comment type="caution">
    <text evidence="1">The sequence shown here is derived from an EMBL/GenBank/DDBJ whole genome shotgun (WGS) entry which is preliminary data.</text>
</comment>